<dbReference type="Pfam" id="PF00097">
    <property type="entry name" value="zf-C3HC4"/>
    <property type="match status" value="1"/>
</dbReference>
<evidence type="ECO:0000259" key="16">
    <source>
        <dbReference type="PROSITE" id="PS50865"/>
    </source>
</evidence>
<keyword evidence="7 13" id="KW-0863">Zinc-finger</keyword>
<keyword evidence="11" id="KW-0804">Transcription</keyword>
<dbReference type="GO" id="GO:0000151">
    <property type="term" value="C:ubiquitin ligase complex"/>
    <property type="evidence" value="ECO:0007669"/>
    <property type="project" value="InterPro"/>
</dbReference>
<protein>
    <recommendedName>
        <fullName evidence="4">RING-type E3 ubiquitin transferase</fullName>
        <ecNumber evidence="4">2.3.2.27</ecNumber>
    </recommendedName>
</protein>
<evidence type="ECO:0000256" key="14">
    <source>
        <dbReference type="SAM" id="MobiDB-lite"/>
    </source>
</evidence>
<dbReference type="Proteomes" id="UP001054902">
    <property type="component" value="Unassembled WGS sequence"/>
</dbReference>
<keyword evidence="8" id="KW-0862">Zinc</keyword>
<dbReference type="Gene3D" id="6.10.140.2220">
    <property type="match status" value="1"/>
</dbReference>
<feature type="compositionally biased region" description="Basic and acidic residues" evidence="14">
    <location>
        <begin position="500"/>
        <end position="513"/>
    </location>
</feature>
<evidence type="ECO:0000256" key="4">
    <source>
        <dbReference type="ARBA" id="ARBA00012483"/>
    </source>
</evidence>
<dbReference type="InterPro" id="IPR017907">
    <property type="entry name" value="Znf_RING_CS"/>
</dbReference>
<sequence length="1331" mass="151120">MKTESISIPQEEYDDLKEKERNLAKLKVTLTNMYKDDMRCKICFENIHDPCILPDCLHRFCKVCIENSIRHCNTNCPLCRVRITSRRVLREDVIFDRLLEQLNTMAQVLGIDEETKSEYEIQKKWAKKEMNKENVSKRVKEVKKEERGEPKKPRSCHYIGVSEVGNKYRAKIQVKKKSHVIGTYELAADAAEIFDRSIIILELDHKTNFRTQLQWKNARKAEIVENLEKEIGAENLIGVDLSGIAESVDPNFPSEDALRIKFGLRDDDSDFDDDASVNSVNEESRSDDSDESKKFTSKSKEATIAKSSHNHRKGSSIYCGVSRSGTKFMSNLYFNSKGHYLGSFVLSADAAHVYDRAVKLCGADKETNFESKKDYEHARQKELTVINRNGTRASNQSRSLPPDEELMEILGLEGESGSSGEEKSTEDFTRDKPSQLKSYSVPDKYFGVSSSGYSKFKSILCFNSKSYYLGNFLLSADAAHVYDRAVDLCGADKEKNFETKKKYEHARQKELTTRNRNGTRASNQSRSLPSDEALLEILGLEGEGGSSEEEKSIEDFTRRYKGIVALAGDHYRCYISYRNKQQQIGPRFDVVADAAFLFDKAASIINDGRSFNFPSKNEYLKARKEEIHEKKLSVEKPIFPSTREIKKLLRIDNEDSDFNAQYNGVKRNESTGKFECRVYVERAGKERVSRDLGLYQLAADAAHVYDRAMAMLSTTVYRKKRSQKALNFKTEKEYIKASKKEVKTRGENSNEILPADEDIQRMLGIRTIDTYYSTESQAINLGTKVLKEFGDYGAYEGAVTSLPSSKTNYYFVTYDDGDGEDLFLSELQPLVEAYRQKYKVDTSPHKTSNNKDSKTEDRTKRKWNSNIEKDSKDRSRKRSNSSHEKESEKEERVRKKLKLKKHVSKKKRRKRKEEKRKRKEEMSSNTKEKKQEKSIVENIKEKSTTEASKQEVSTVENLKKKSMTESSKEETANVENAKKRSISESFKQEILTVENMKEKSTSESSKDISVVRTTKEKDADISDSDIEVIGVKRPSKEVLNALHISDGDDSEVEIIDCKTPVKKKRKKSTEPAVVTPSSTSTQRDKETGNKKTTCCVEGCNAFKNLQYCSRCHEVLYCSRICQRKDWERHRADCLIESRDDVKAISGTFLVSEPCEMETIALMKKLGIIDTDDFGAIVKNIPMNVVRELNCDVCCSETFDLLSDQDIIDVMPIVDHENYATSPYCSGAEMEYVCDYSSALSDLEAACDNEGGQFIEYSVTAKGQGLSISFNHIASCIGASCDKDVMLEKQEELYSAEYTGFELNFEEESGASTLSSAAVAMITLTGAVATLI</sequence>
<dbReference type="InterPro" id="IPR043540">
    <property type="entry name" value="RING1/RING2"/>
</dbReference>
<evidence type="ECO:0000256" key="12">
    <source>
        <dbReference type="ARBA" id="ARBA00023242"/>
    </source>
</evidence>
<keyword evidence="10" id="KW-0238">DNA-binding</keyword>
<feature type="region of interest" description="Disordered" evidence="14">
    <location>
        <begin position="413"/>
        <end position="434"/>
    </location>
</feature>
<keyword evidence="19" id="KW-1185">Reference proteome</keyword>
<dbReference type="SUPFAM" id="SSF144232">
    <property type="entry name" value="HIT/MYND zinc finger-like"/>
    <property type="match status" value="1"/>
</dbReference>
<dbReference type="GO" id="GO:0061630">
    <property type="term" value="F:ubiquitin protein ligase activity"/>
    <property type="evidence" value="ECO:0007669"/>
    <property type="project" value="UniProtKB-EC"/>
</dbReference>
<feature type="domain" description="RING-type" evidence="15">
    <location>
        <begin position="40"/>
        <end position="80"/>
    </location>
</feature>
<comment type="subcellular location">
    <subcellularLocation>
        <location evidence="2">Nucleus</location>
    </subcellularLocation>
</comment>
<dbReference type="InterPro" id="IPR036955">
    <property type="entry name" value="AP2/ERF_dom_sf"/>
</dbReference>
<dbReference type="Gene3D" id="3.30.730.10">
    <property type="entry name" value="AP2/ERF domain"/>
    <property type="match status" value="1"/>
</dbReference>
<gene>
    <name evidence="18" type="ORF">CTEN210_08983</name>
</gene>
<dbReference type="SMART" id="SM00184">
    <property type="entry name" value="RING"/>
    <property type="match status" value="1"/>
</dbReference>
<keyword evidence="12" id="KW-0539">Nucleus</keyword>
<feature type="compositionally biased region" description="Basic and acidic residues" evidence="14">
    <location>
        <begin position="957"/>
        <end position="981"/>
    </location>
</feature>
<feature type="compositionally biased region" description="Polar residues" evidence="14">
    <location>
        <begin position="514"/>
        <end position="527"/>
    </location>
</feature>
<feature type="compositionally biased region" description="Basic and acidic residues" evidence="14">
    <location>
        <begin position="420"/>
        <end position="434"/>
    </location>
</feature>
<dbReference type="PROSITE" id="PS00518">
    <property type="entry name" value="ZF_RING_1"/>
    <property type="match status" value="1"/>
</dbReference>
<feature type="compositionally biased region" description="Polar residues" evidence="14">
    <location>
        <begin position="945"/>
        <end position="956"/>
    </location>
</feature>
<dbReference type="InterPro" id="IPR002893">
    <property type="entry name" value="Znf_MYND"/>
</dbReference>
<evidence type="ECO:0000256" key="11">
    <source>
        <dbReference type="ARBA" id="ARBA00023163"/>
    </source>
</evidence>
<evidence type="ECO:0000256" key="8">
    <source>
        <dbReference type="ARBA" id="ARBA00022833"/>
    </source>
</evidence>
<dbReference type="Gene3D" id="3.30.40.10">
    <property type="entry name" value="Zinc/RING finger domain, C3HC4 (zinc finger)"/>
    <property type="match status" value="1"/>
</dbReference>
<dbReference type="SUPFAM" id="SSF57850">
    <property type="entry name" value="RING/U-box"/>
    <property type="match status" value="1"/>
</dbReference>
<dbReference type="GO" id="GO:0031519">
    <property type="term" value="C:PcG protein complex"/>
    <property type="evidence" value="ECO:0007669"/>
    <property type="project" value="TreeGrafter"/>
</dbReference>
<dbReference type="GO" id="GO:0003677">
    <property type="term" value="F:DNA binding"/>
    <property type="evidence" value="ECO:0007669"/>
    <property type="project" value="UniProtKB-KW"/>
</dbReference>
<feature type="region of interest" description="Disordered" evidence="14">
    <location>
        <begin position="1066"/>
        <end position="1088"/>
    </location>
</feature>
<reference evidence="18 19" key="1">
    <citation type="journal article" date="2021" name="Sci. Rep.">
        <title>The genome of the diatom Chaetoceros tenuissimus carries an ancient integrated fragment of an extant virus.</title>
        <authorList>
            <person name="Hongo Y."/>
            <person name="Kimura K."/>
            <person name="Takaki Y."/>
            <person name="Yoshida Y."/>
            <person name="Baba S."/>
            <person name="Kobayashi G."/>
            <person name="Nagasaki K."/>
            <person name="Hano T."/>
            <person name="Tomaru Y."/>
        </authorList>
    </citation>
    <scope>NUCLEOTIDE SEQUENCE [LARGE SCALE GENOMIC DNA]</scope>
    <source>
        <strain evidence="18 19">NIES-3715</strain>
    </source>
</reference>
<accession>A0AAD3CUW7</accession>
<dbReference type="InterPro" id="IPR001471">
    <property type="entry name" value="AP2/ERF_dom"/>
</dbReference>
<dbReference type="PANTHER" id="PTHR46076">
    <property type="entry name" value="E3 UBIQUITIN-PROTEIN LIGASE RING1 / RING 2 FAMILY MEMBER"/>
    <property type="match status" value="1"/>
</dbReference>
<evidence type="ECO:0000313" key="18">
    <source>
        <dbReference type="EMBL" id="GFH52507.1"/>
    </source>
</evidence>
<dbReference type="PROSITE" id="PS50865">
    <property type="entry name" value="ZF_MYND_2"/>
    <property type="match status" value="1"/>
</dbReference>
<comment type="caution">
    <text evidence="18">The sequence shown here is derived from an EMBL/GenBank/DDBJ whole genome shotgun (WGS) entry which is preliminary data.</text>
</comment>
<organism evidence="18 19">
    <name type="scientific">Chaetoceros tenuissimus</name>
    <dbReference type="NCBI Taxonomy" id="426638"/>
    <lineage>
        <taxon>Eukaryota</taxon>
        <taxon>Sar</taxon>
        <taxon>Stramenopiles</taxon>
        <taxon>Ochrophyta</taxon>
        <taxon>Bacillariophyta</taxon>
        <taxon>Coscinodiscophyceae</taxon>
        <taxon>Chaetocerotophycidae</taxon>
        <taxon>Chaetocerotales</taxon>
        <taxon>Chaetocerotaceae</taxon>
        <taxon>Chaetoceros</taxon>
    </lineage>
</organism>
<evidence type="ECO:0000256" key="3">
    <source>
        <dbReference type="ARBA" id="ARBA00004906"/>
    </source>
</evidence>
<evidence type="ECO:0000256" key="13">
    <source>
        <dbReference type="PROSITE-ProRule" id="PRU00134"/>
    </source>
</evidence>
<dbReference type="GO" id="GO:0003682">
    <property type="term" value="F:chromatin binding"/>
    <property type="evidence" value="ECO:0007669"/>
    <property type="project" value="TreeGrafter"/>
</dbReference>
<proteinExistence type="predicted"/>
<evidence type="ECO:0000256" key="9">
    <source>
        <dbReference type="ARBA" id="ARBA00023015"/>
    </source>
</evidence>
<evidence type="ECO:0000259" key="15">
    <source>
        <dbReference type="PROSITE" id="PS50089"/>
    </source>
</evidence>
<keyword evidence="5" id="KW-0808">Transferase</keyword>
<feature type="region of interest" description="Disordered" evidence="14">
    <location>
        <begin position="500"/>
        <end position="527"/>
    </location>
</feature>
<evidence type="ECO:0000256" key="10">
    <source>
        <dbReference type="ARBA" id="ARBA00023125"/>
    </source>
</evidence>
<feature type="domain" description="MYND-type" evidence="16">
    <location>
        <begin position="1096"/>
        <end position="1133"/>
    </location>
</feature>
<evidence type="ECO:0000256" key="1">
    <source>
        <dbReference type="ARBA" id="ARBA00000900"/>
    </source>
</evidence>
<dbReference type="Pfam" id="PF01753">
    <property type="entry name" value="zf-MYND"/>
    <property type="match status" value="1"/>
</dbReference>
<dbReference type="InterPro" id="IPR001841">
    <property type="entry name" value="Znf_RING"/>
</dbReference>
<evidence type="ECO:0000256" key="6">
    <source>
        <dbReference type="ARBA" id="ARBA00022723"/>
    </source>
</evidence>
<comment type="catalytic activity">
    <reaction evidence="1">
        <text>S-ubiquitinyl-[E2 ubiquitin-conjugating enzyme]-L-cysteine + [acceptor protein]-L-lysine = [E2 ubiquitin-conjugating enzyme]-L-cysteine + N(6)-ubiquitinyl-[acceptor protein]-L-lysine.</text>
        <dbReference type="EC" id="2.3.2.27"/>
    </reaction>
</comment>
<dbReference type="InterPro" id="IPR018957">
    <property type="entry name" value="Znf_C3HC4_RING-type"/>
</dbReference>
<dbReference type="Pfam" id="PF21743">
    <property type="entry name" value="PTM_DIR17_Tudor"/>
    <property type="match status" value="1"/>
</dbReference>
<comment type="pathway">
    <text evidence="3">Protein modification; protein ubiquitination.</text>
</comment>
<dbReference type="EC" id="2.3.2.27" evidence="4"/>
<evidence type="ECO:0000259" key="17">
    <source>
        <dbReference type="PROSITE" id="PS51032"/>
    </source>
</evidence>
<keyword evidence="6" id="KW-0479">Metal-binding</keyword>
<dbReference type="GO" id="GO:0008270">
    <property type="term" value="F:zinc ion binding"/>
    <property type="evidence" value="ECO:0007669"/>
    <property type="project" value="UniProtKB-KW"/>
</dbReference>
<dbReference type="EMBL" id="BLLK01000045">
    <property type="protein sequence ID" value="GFH52507.1"/>
    <property type="molecule type" value="Genomic_DNA"/>
</dbReference>
<feature type="compositionally biased region" description="Basic residues" evidence="14">
    <location>
        <begin position="894"/>
        <end position="918"/>
    </location>
</feature>
<feature type="compositionally biased region" description="Basic and acidic residues" evidence="14">
    <location>
        <begin position="881"/>
        <end position="893"/>
    </location>
</feature>
<feature type="region of interest" description="Disordered" evidence="14">
    <location>
        <begin position="838"/>
        <end position="981"/>
    </location>
</feature>
<dbReference type="InterPro" id="IPR013083">
    <property type="entry name" value="Znf_RING/FYVE/PHD"/>
</dbReference>
<keyword evidence="9" id="KW-0805">Transcription regulation</keyword>
<feature type="domain" description="AP2/ERF" evidence="17">
    <location>
        <begin position="661"/>
        <end position="729"/>
    </location>
</feature>
<dbReference type="PANTHER" id="PTHR46076:SF3">
    <property type="entry name" value="E3 UBIQUITIN-PROTEIN LIGASE RING1"/>
    <property type="match status" value="1"/>
</dbReference>
<feature type="compositionally biased region" description="Basic and acidic residues" evidence="14">
    <location>
        <begin position="282"/>
        <end position="303"/>
    </location>
</feature>
<evidence type="ECO:0000313" key="19">
    <source>
        <dbReference type="Proteomes" id="UP001054902"/>
    </source>
</evidence>
<evidence type="ECO:0000256" key="2">
    <source>
        <dbReference type="ARBA" id="ARBA00004123"/>
    </source>
</evidence>
<dbReference type="PROSITE" id="PS50089">
    <property type="entry name" value="ZF_RING_2"/>
    <property type="match status" value="1"/>
</dbReference>
<feature type="region of interest" description="Disordered" evidence="14">
    <location>
        <begin position="272"/>
        <end position="314"/>
    </location>
</feature>
<feature type="compositionally biased region" description="Basic and acidic residues" evidence="14">
    <location>
        <begin position="838"/>
        <end position="859"/>
    </location>
</feature>
<dbReference type="PROSITE" id="PS51032">
    <property type="entry name" value="AP2_ERF"/>
    <property type="match status" value="1"/>
</dbReference>
<feature type="compositionally biased region" description="Basic and acidic residues" evidence="14">
    <location>
        <begin position="919"/>
        <end position="944"/>
    </location>
</feature>
<dbReference type="InterPro" id="IPR047365">
    <property type="entry name" value="Tudor_AtPTM-like"/>
</dbReference>
<dbReference type="GO" id="GO:0003700">
    <property type="term" value="F:DNA-binding transcription factor activity"/>
    <property type="evidence" value="ECO:0007669"/>
    <property type="project" value="InterPro"/>
</dbReference>
<evidence type="ECO:0000256" key="7">
    <source>
        <dbReference type="ARBA" id="ARBA00022771"/>
    </source>
</evidence>
<evidence type="ECO:0000256" key="5">
    <source>
        <dbReference type="ARBA" id="ARBA00022679"/>
    </source>
</evidence>
<name>A0AAD3CUW7_9STRA</name>